<dbReference type="PANTHER" id="PTHR40079:SF4">
    <property type="entry name" value="GH26 DOMAIN-CONTAINING PROTEIN-RELATED"/>
    <property type="match status" value="1"/>
</dbReference>
<dbReference type="PANTHER" id="PTHR40079">
    <property type="entry name" value="MANNAN ENDO-1,4-BETA-MANNOSIDASE E-RELATED"/>
    <property type="match status" value="1"/>
</dbReference>
<keyword evidence="2 4" id="KW-0378">Hydrolase</keyword>
<evidence type="ECO:0000313" key="7">
    <source>
        <dbReference type="Proteomes" id="UP000035058"/>
    </source>
</evidence>
<dbReference type="GO" id="GO:0006080">
    <property type="term" value="P:substituted mannan metabolic process"/>
    <property type="evidence" value="ECO:0007669"/>
    <property type="project" value="InterPro"/>
</dbReference>
<gene>
    <name evidence="6" type="ORF">GONAM_04_00090</name>
</gene>
<evidence type="ECO:0000256" key="3">
    <source>
        <dbReference type="ARBA" id="ARBA00023295"/>
    </source>
</evidence>
<dbReference type="Gene3D" id="3.20.20.80">
    <property type="entry name" value="Glycosidases"/>
    <property type="match status" value="1"/>
</dbReference>
<feature type="active site" description="Proton donor" evidence="4">
    <location>
        <position position="159"/>
    </location>
</feature>
<dbReference type="Proteomes" id="UP000035058">
    <property type="component" value="Unassembled WGS sequence"/>
</dbReference>
<proteinExistence type="inferred from homology"/>
<dbReference type="AlphaFoldDB" id="K6WHT2"/>
<evidence type="ECO:0000256" key="4">
    <source>
        <dbReference type="PROSITE-ProRule" id="PRU01100"/>
    </source>
</evidence>
<accession>K6WHT2</accession>
<protein>
    <recommendedName>
        <fullName evidence="5">GH26 domain-containing protein</fullName>
    </recommendedName>
</protein>
<reference evidence="6 7" key="1">
    <citation type="submission" date="2012-08" db="EMBL/GenBank/DDBJ databases">
        <title>Whole genome shotgun sequence of Gordonia namibiensis NBRC 108229.</title>
        <authorList>
            <person name="Isaki-Nakamura S."/>
            <person name="Hosoyama A."/>
            <person name="Tsuchikane K."/>
            <person name="Katsumata H."/>
            <person name="Baba S."/>
            <person name="Yamazaki S."/>
            <person name="Fujita N."/>
        </authorList>
    </citation>
    <scope>NUCLEOTIDE SEQUENCE [LARGE SCALE GENOMIC DNA]</scope>
    <source>
        <strain evidence="6 7">NBRC 108229</strain>
    </source>
</reference>
<name>K6WHT2_9ACTN</name>
<dbReference type="PROSITE" id="PS51764">
    <property type="entry name" value="GH26"/>
    <property type="match status" value="1"/>
</dbReference>
<dbReference type="InterPro" id="IPR000805">
    <property type="entry name" value="Glyco_hydro_26"/>
</dbReference>
<evidence type="ECO:0000256" key="1">
    <source>
        <dbReference type="ARBA" id="ARBA00007754"/>
    </source>
</evidence>
<dbReference type="EMBL" id="BAHE01000004">
    <property type="protein sequence ID" value="GAB98870.1"/>
    <property type="molecule type" value="Genomic_DNA"/>
</dbReference>
<feature type="active site" description="Nucleophile" evidence="4">
    <location>
        <position position="268"/>
    </location>
</feature>
<comment type="caution">
    <text evidence="6">The sequence shown here is derived from an EMBL/GenBank/DDBJ whole genome shotgun (WGS) entry which is preliminary data.</text>
</comment>
<dbReference type="InterPro" id="IPR017853">
    <property type="entry name" value="GH"/>
</dbReference>
<organism evidence="6 7">
    <name type="scientific">Gordonia namibiensis NBRC 108229</name>
    <dbReference type="NCBI Taxonomy" id="1208314"/>
    <lineage>
        <taxon>Bacteria</taxon>
        <taxon>Bacillati</taxon>
        <taxon>Actinomycetota</taxon>
        <taxon>Actinomycetes</taxon>
        <taxon>Mycobacteriales</taxon>
        <taxon>Gordoniaceae</taxon>
        <taxon>Gordonia</taxon>
    </lineage>
</organism>
<dbReference type="GO" id="GO:0016985">
    <property type="term" value="F:mannan endo-1,4-beta-mannosidase activity"/>
    <property type="evidence" value="ECO:0007669"/>
    <property type="project" value="InterPro"/>
</dbReference>
<keyword evidence="3 4" id="KW-0326">Glycosidase</keyword>
<keyword evidence="7" id="KW-1185">Reference proteome</keyword>
<feature type="domain" description="GH26" evidence="5">
    <location>
        <begin position="32"/>
        <end position="326"/>
    </location>
</feature>
<dbReference type="PROSITE" id="PS51257">
    <property type="entry name" value="PROKAR_LIPOPROTEIN"/>
    <property type="match status" value="1"/>
</dbReference>
<comment type="similarity">
    <text evidence="1 4">Belongs to the glycosyl hydrolase 26 family.</text>
</comment>
<dbReference type="SUPFAM" id="SSF51445">
    <property type="entry name" value="(Trans)glycosidases"/>
    <property type="match status" value="1"/>
</dbReference>
<evidence type="ECO:0000259" key="5">
    <source>
        <dbReference type="PROSITE" id="PS51764"/>
    </source>
</evidence>
<sequence length="337" mass="37249">MSRDSPRLSVSPLLTRRTLLAASLGAMTVGLTSCTDVRATSDLWSSSRRMWGAFLPGIASGSAQTSLGRLEELANFRPNILTLYASTKDSLSTSGISGVHGAQAVPLITLEPWRPAEGNVQREFTLSSIGSGQHDADLERWALQLAAWERPALLRFAQEMNGTWYPWSIGVGGNTPQQYRDAWSRMHAIIADKAPNVRFVWAPNTITEGTRDFVDCYPGDDVVDYLGLDGYNWGQSPGHQWQSVDKLFLKSLDVLGQVSTRRPILITEVGCADGATPDLKAKWITDFFDLIEDRANVAGFLWFQMDKERDWRFNSTPASTRSFRAGLARWMGGAQTG</sequence>
<evidence type="ECO:0000313" key="6">
    <source>
        <dbReference type="EMBL" id="GAB98870.1"/>
    </source>
</evidence>
<dbReference type="InterPro" id="IPR022790">
    <property type="entry name" value="GH26_dom"/>
</dbReference>
<evidence type="ECO:0000256" key="2">
    <source>
        <dbReference type="ARBA" id="ARBA00022801"/>
    </source>
</evidence>
<dbReference type="Pfam" id="PF02156">
    <property type="entry name" value="Glyco_hydro_26"/>
    <property type="match status" value="1"/>
</dbReference>